<dbReference type="SUPFAM" id="SSF54999">
    <property type="entry name" value="Ribosomal protein S10"/>
    <property type="match status" value="1"/>
</dbReference>
<dbReference type="OrthoDB" id="366214at2759"/>
<dbReference type="InterPro" id="IPR036838">
    <property type="entry name" value="Ribosomal_uS10_dom_sf"/>
</dbReference>
<dbReference type="Pfam" id="PF00338">
    <property type="entry name" value="Ribosomal_S10"/>
    <property type="match status" value="1"/>
</dbReference>
<dbReference type="SMART" id="SM01403">
    <property type="entry name" value="Ribosomal_S10"/>
    <property type="match status" value="1"/>
</dbReference>
<dbReference type="AlphaFoldDB" id="A0A2P6NAD5"/>
<organism evidence="5 6">
    <name type="scientific">Planoprotostelium fungivorum</name>
    <dbReference type="NCBI Taxonomy" id="1890364"/>
    <lineage>
        <taxon>Eukaryota</taxon>
        <taxon>Amoebozoa</taxon>
        <taxon>Evosea</taxon>
        <taxon>Variosea</taxon>
        <taxon>Cavosteliida</taxon>
        <taxon>Cavosteliaceae</taxon>
        <taxon>Planoprotostelium</taxon>
    </lineage>
</organism>
<evidence type="ECO:0000313" key="5">
    <source>
        <dbReference type="EMBL" id="PRP80899.1"/>
    </source>
</evidence>
<evidence type="ECO:0000259" key="4">
    <source>
        <dbReference type="SMART" id="SM01403"/>
    </source>
</evidence>
<dbReference type="EMBL" id="MDYQ01000135">
    <property type="protein sequence ID" value="PRP80899.1"/>
    <property type="molecule type" value="Genomic_DNA"/>
</dbReference>
<dbReference type="GO" id="GO:0006412">
    <property type="term" value="P:translation"/>
    <property type="evidence" value="ECO:0007669"/>
    <property type="project" value="InterPro"/>
</dbReference>
<evidence type="ECO:0000256" key="3">
    <source>
        <dbReference type="ARBA" id="ARBA00023274"/>
    </source>
</evidence>
<dbReference type="Proteomes" id="UP000241769">
    <property type="component" value="Unassembled WGS sequence"/>
</dbReference>
<keyword evidence="2 5" id="KW-0689">Ribosomal protein</keyword>
<reference evidence="5 6" key="1">
    <citation type="journal article" date="2018" name="Genome Biol. Evol.">
        <title>Multiple Roots of Fruiting Body Formation in Amoebozoa.</title>
        <authorList>
            <person name="Hillmann F."/>
            <person name="Forbes G."/>
            <person name="Novohradska S."/>
            <person name="Ferling I."/>
            <person name="Riege K."/>
            <person name="Groth M."/>
            <person name="Westermann M."/>
            <person name="Marz M."/>
            <person name="Spaller T."/>
            <person name="Winckler T."/>
            <person name="Schaap P."/>
            <person name="Glockner G."/>
        </authorList>
    </citation>
    <scope>NUCLEOTIDE SEQUENCE [LARGE SCALE GENOMIC DNA]</scope>
    <source>
        <strain evidence="5 6">Jena</strain>
    </source>
</reference>
<dbReference type="PANTHER" id="PTHR11700">
    <property type="entry name" value="30S RIBOSOMAL PROTEIN S10 FAMILY MEMBER"/>
    <property type="match status" value="1"/>
</dbReference>
<accession>A0A2P6NAD5</accession>
<dbReference type="STRING" id="1890364.A0A2P6NAD5"/>
<protein>
    <submittedName>
        <fullName evidence="5">30S ribosomal protein S10</fullName>
    </submittedName>
</protein>
<keyword evidence="6" id="KW-1185">Reference proteome</keyword>
<evidence type="ECO:0000256" key="1">
    <source>
        <dbReference type="ARBA" id="ARBA00007102"/>
    </source>
</evidence>
<keyword evidence="3" id="KW-0687">Ribonucleoprotein</keyword>
<name>A0A2P6NAD5_9EUKA</name>
<gene>
    <name evidence="5" type="ORF">PROFUN_11340</name>
</gene>
<comment type="caution">
    <text evidence="5">The sequence shown here is derived from an EMBL/GenBank/DDBJ whole genome shotgun (WGS) entry which is preliminary data.</text>
</comment>
<dbReference type="InParanoid" id="A0A2P6NAD5"/>
<comment type="similarity">
    <text evidence="1">Belongs to the universal ribosomal protein uS10 family.</text>
</comment>
<dbReference type="InterPro" id="IPR001848">
    <property type="entry name" value="Ribosomal_uS10"/>
</dbReference>
<evidence type="ECO:0000256" key="2">
    <source>
        <dbReference type="ARBA" id="ARBA00022980"/>
    </source>
</evidence>
<dbReference type="GO" id="GO:0003735">
    <property type="term" value="F:structural constituent of ribosome"/>
    <property type="evidence" value="ECO:0007669"/>
    <property type="project" value="InterPro"/>
</dbReference>
<dbReference type="GO" id="GO:1990904">
    <property type="term" value="C:ribonucleoprotein complex"/>
    <property type="evidence" value="ECO:0007669"/>
    <property type="project" value="UniProtKB-KW"/>
</dbReference>
<feature type="domain" description="Small ribosomal subunit protein uS10" evidence="4">
    <location>
        <begin position="16"/>
        <end position="110"/>
    </location>
</feature>
<dbReference type="FunCoup" id="A0A2P6NAD5">
    <property type="interactions" value="89"/>
</dbReference>
<dbReference type="InterPro" id="IPR027486">
    <property type="entry name" value="Ribosomal_uS10_dom"/>
</dbReference>
<dbReference type="Gene3D" id="3.30.70.600">
    <property type="entry name" value="Ribosomal protein S10 domain"/>
    <property type="match status" value="1"/>
</dbReference>
<sequence>MSSLSPLLNAQKATVRFRLWGPTRILDFAAKKVLLQAHHTVGISSNMRGPVMLPTRITRSPHVNKRARDQFEIRLHSRFVSVNSETEDLAKQFFSLVEKGLPPGVGMRAQITTLFDGSDLYDAPSSTVQFSLESNNTEEALPAQ</sequence>
<proteinExistence type="inferred from homology"/>
<dbReference type="GO" id="GO:0005840">
    <property type="term" value="C:ribosome"/>
    <property type="evidence" value="ECO:0007669"/>
    <property type="project" value="UniProtKB-KW"/>
</dbReference>
<evidence type="ECO:0000313" key="6">
    <source>
        <dbReference type="Proteomes" id="UP000241769"/>
    </source>
</evidence>